<evidence type="ECO:0000256" key="3">
    <source>
        <dbReference type="ARBA" id="ARBA00023163"/>
    </source>
</evidence>
<feature type="domain" description="HTH araC/xylS-type" evidence="4">
    <location>
        <begin position="213"/>
        <end position="314"/>
    </location>
</feature>
<comment type="caution">
    <text evidence="5">The sequence shown here is derived from an EMBL/GenBank/DDBJ whole genome shotgun (WGS) entry which is preliminary data.</text>
</comment>
<dbReference type="InterPro" id="IPR018060">
    <property type="entry name" value="HTH_AraC"/>
</dbReference>
<dbReference type="InterPro" id="IPR020449">
    <property type="entry name" value="Tscrpt_reg_AraC-type_HTH"/>
</dbReference>
<keyword evidence="1" id="KW-0805">Transcription regulation</keyword>
<proteinExistence type="predicted"/>
<reference evidence="5" key="1">
    <citation type="submission" date="2022-11" db="EMBL/GenBank/DDBJ databases">
        <authorList>
            <person name="Somphong A."/>
            <person name="Phongsopitanun W."/>
        </authorList>
    </citation>
    <scope>NUCLEOTIDE SEQUENCE</scope>
    <source>
        <strain evidence="5">Pm04-4</strain>
    </source>
</reference>
<dbReference type="PROSITE" id="PS01124">
    <property type="entry name" value="HTH_ARAC_FAMILY_2"/>
    <property type="match status" value="1"/>
</dbReference>
<dbReference type="InterPro" id="IPR050204">
    <property type="entry name" value="AraC_XylS_family_regulators"/>
</dbReference>
<dbReference type="Pfam" id="PF14525">
    <property type="entry name" value="AraC_binding_2"/>
    <property type="match status" value="1"/>
</dbReference>
<dbReference type="InterPro" id="IPR035418">
    <property type="entry name" value="AraC-bd_2"/>
</dbReference>
<dbReference type="PANTHER" id="PTHR46796">
    <property type="entry name" value="HTH-TYPE TRANSCRIPTIONAL ACTIVATOR RHAS-RELATED"/>
    <property type="match status" value="1"/>
</dbReference>
<protein>
    <submittedName>
        <fullName evidence="5">Helix-turn-helix domain-containing protein</fullName>
    </submittedName>
</protein>
<dbReference type="PANTHER" id="PTHR46796:SF6">
    <property type="entry name" value="ARAC SUBFAMILY"/>
    <property type="match status" value="1"/>
</dbReference>
<dbReference type="PRINTS" id="PR00032">
    <property type="entry name" value="HTHARAC"/>
</dbReference>
<keyword evidence="2" id="KW-0238">DNA-binding</keyword>
<evidence type="ECO:0000313" key="6">
    <source>
        <dbReference type="Proteomes" id="UP001151002"/>
    </source>
</evidence>
<organism evidence="5 6">
    <name type="scientific">Paractinoplanes pyxinae</name>
    <dbReference type="NCBI Taxonomy" id="2997416"/>
    <lineage>
        <taxon>Bacteria</taxon>
        <taxon>Bacillati</taxon>
        <taxon>Actinomycetota</taxon>
        <taxon>Actinomycetes</taxon>
        <taxon>Micromonosporales</taxon>
        <taxon>Micromonosporaceae</taxon>
        <taxon>Paractinoplanes</taxon>
    </lineage>
</organism>
<dbReference type="EMBL" id="JAPNTZ010000001">
    <property type="protein sequence ID" value="MCY1137157.1"/>
    <property type="molecule type" value="Genomic_DNA"/>
</dbReference>
<dbReference type="Proteomes" id="UP001151002">
    <property type="component" value="Unassembled WGS sequence"/>
</dbReference>
<dbReference type="SMART" id="SM00342">
    <property type="entry name" value="HTH_ARAC"/>
    <property type="match status" value="1"/>
</dbReference>
<evidence type="ECO:0000256" key="1">
    <source>
        <dbReference type="ARBA" id="ARBA00023015"/>
    </source>
</evidence>
<dbReference type="Pfam" id="PF12833">
    <property type="entry name" value="HTH_18"/>
    <property type="match status" value="1"/>
</dbReference>
<accession>A0ABT4ATK7</accession>
<keyword evidence="6" id="KW-1185">Reference proteome</keyword>
<name>A0ABT4ATK7_9ACTN</name>
<evidence type="ECO:0000259" key="4">
    <source>
        <dbReference type="PROSITE" id="PS01124"/>
    </source>
</evidence>
<dbReference type="SUPFAM" id="SSF46689">
    <property type="entry name" value="Homeodomain-like"/>
    <property type="match status" value="1"/>
</dbReference>
<evidence type="ECO:0000256" key="2">
    <source>
        <dbReference type="ARBA" id="ARBA00023125"/>
    </source>
</evidence>
<keyword evidence="3" id="KW-0804">Transcription</keyword>
<gene>
    <name evidence="5" type="ORF">OWR29_04040</name>
</gene>
<dbReference type="RefSeq" id="WP_267560988.1">
    <property type="nucleotide sequence ID" value="NZ_JAPNTZ010000001.1"/>
</dbReference>
<dbReference type="InterPro" id="IPR009057">
    <property type="entry name" value="Homeodomain-like_sf"/>
</dbReference>
<sequence>MGYVLDTAELTADQRVEAVNTAMLYASAPCHVVHEDPAGAVHARLEVWDFGDANIFTHRSSGIRLLRTAKQARQDSMPVVALAVQQRADGRIEQGGHQRLVAPGELVVVDLSAPYDYSWSGSGGAAALQIPYDQLGLPLDVVRRASAVPGASPLYRLVTEHIAQLGRDPAGITGDPASAAAAAASIDLVRALLVSAARSHRHAPQVFAETLLTRVRAFTRRRLADPNLSPAMIAAAHGVSVRQLYKLCADAGLSLEQWIINERLHRVGHELSRPDRRHLPIATIAQRWGFRDPTHFTRRFKARYGLTPSQWRRRAGPGA</sequence>
<dbReference type="Gene3D" id="1.10.10.60">
    <property type="entry name" value="Homeodomain-like"/>
    <property type="match status" value="1"/>
</dbReference>
<evidence type="ECO:0000313" key="5">
    <source>
        <dbReference type="EMBL" id="MCY1137157.1"/>
    </source>
</evidence>